<dbReference type="EMBL" id="CP042913">
    <property type="protein sequence ID" value="QEG33429.1"/>
    <property type="molecule type" value="Genomic_DNA"/>
</dbReference>
<reference evidence="1 2" key="1">
    <citation type="submission" date="2019-08" db="EMBL/GenBank/DDBJ databases">
        <title>Deep-cultivation of Planctomycetes and their phenomic and genomic characterization uncovers novel biology.</title>
        <authorList>
            <person name="Wiegand S."/>
            <person name="Jogler M."/>
            <person name="Boedeker C."/>
            <person name="Pinto D."/>
            <person name="Vollmers J."/>
            <person name="Rivas-Marin E."/>
            <person name="Kohn T."/>
            <person name="Peeters S.H."/>
            <person name="Heuer A."/>
            <person name="Rast P."/>
            <person name="Oberbeckmann S."/>
            <person name="Bunk B."/>
            <person name="Jeske O."/>
            <person name="Meyerdierks A."/>
            <person name="Storesund J.E."/>
            <person name="Kallscheuer N."/>
            <person name="Luecker S."/>
            <person name="Lage O.M."/>
            <person name="Pohl T."/>
            <person name="Merkel B.J."/>
            <person name="Hornburger P."/>
            <person name="Mueller R.-W."/>
            <person name="Bruemmer F."/>
            <person name="Labrenz M."/>
            <person name="Spormann A.M."/>
            <person name="Op den Camp H."/>
            <person name="Overmann J."/>
            <person name="Amann R."/>
            <person name="Jetten M.S.M."/>
            <person name="Mascher T."/>
            <person name="Medema M.H."/>
            <person name="Devos D.P."/>
            <person name="Kaster A.-K."/>
            <person name="Ovreas L."/>
            <person name="Rohde M."/>
            <person name="Galperin M.Y."/>
            <person name="Jogler C."/>
        </authorList>
    </citation>
    <scope>NUCLEOTIDE SEQUENCE [LARGE SCALE GENOMIC DNA]</scope>
    <source>
        <strain evidence="1 2">Pr1d</strain>
    </source>
</reference>
<dbReference type="RefSeq" id="WP_148072199.1">
    <property type="nucleotide sequence ID" value="NZ_CP042913.1"/>
</dbReference>
<accession>A0A5B9Q6T7</accession>
<gene>
    <name evidence="1" type="ORF">Pr1d_06920</name>
</gene>
<evidence type="ECO:0008006" key="3">
    <source>
        <dbReference type="Google" id="ProtNLM"/>
    </source>
</evidence>
<keyword evidence="2" id="KW-1185">Reference proteome</keyword>
<dbReference type="KEGG" id="bgok:Pr1d_06920"/>
<sequence>MQKTPINSCINFAIVFLCVAGCGKSKESEATSVVTGNVSYQGQPLSKGSVLYQHSSGKTAVSDIKEDGNYRLDATPGSHKVAIISREPDKENPEGRPRIIPGKDLIPAAYGEFRTSGLTATVDTGEDQINFELRDSSTK</sequence>
<dbReference type="AlphaFoldDB" id="A0A5B9Q6T7"/>
<dbReference type="OrthoDB" id="291697at2"/>
<protein>
    <recommendedName>
        <fullName evidence="3">Carboxypeptidase regulatory-like domain-containing protein</fullName>
    </recommendedName>
</protein>
<evidence type="ECO:0000313" key="1">
    <source>
        <dbReference type="EMBL" id="QEG33429.1"/>
    </source>
</evidence>
<proteinExistence type="predicted"/>
<evidence type="ECO:0000313" key="2">
    <source>
        <dbReference type="Proteomes" id="UP000323917"/>
    </source>
</evidence>
<organism evidence="1 2">
    <name type="scientific">Bythopirellula goksoeyrii</name>
    <dbReference type="NCBI Taxonomy" id="1400387"/>
    <lineage>
        <taxon>Bacteria</taxon>
        <taxon>Pseudomonadati</taxon>
        <taxon>Planctomycetota</taxon>
        <taxon>Planctomycetia</taxon>
        <taxon>Pirellulales</taxon>
        <taxon>Lacipirellulaceae</taxon>
        <taxon>Bythopirellula</taxon>
    </lineage>
</organism>
<name>A0A5B9Q6T7_9BACT</name>
<dbReference type="Proteomes" id="UP000323917">
    <property type="component" value="Chromosome"/>
</dbReference>